<organism evidence="2 3">
    <name type="scientific">Lacibacter sediminis</name>
    <dbReference type="NCBI Taxonomy" id="2760713"/>
    <lineage>
        <taxon>Bacteria</taxon>
        <taxon>Pseudomonadati</taxon>
        <taxon>Bacteroidota</taxon>
        <taxon>Chitinophagia</taxon>
        <taxon>Chitinophagales</taxon>
        <taxon>Chitinophagaceae</taxon>
        <taxon>Lacibacter</taxon>
    </lineage>
</organism>
<name>A0A7G5XD88_9BACT</name>
<evidence type="ECO:0000256" key="1">
    <source>
        <dbReference type="SAM" id="SignalP"/>
    </source>
</evidence>
<dbReference type="EMBL" id="CP060007">
    <property type="protein sequence ID" value="QNA43441.1"/>
    <property type="molecule type" value="Genomic_DNA"/>
</dbReference>
<dbReference type="Proteomes" id="UP000515344">
    <property type="component" value="Chromosome"/>
</dbReference>
<evidence type="ECO:0000313" key="2">
    <source>
        <dbReference type="EMBL" id="QNA43441.1"/>
    </source>
</evidence>
<accession>A0A7G5XD88</accession>
<sequence>MKWTSVILVAFISTSVSAQEVKELPRTNRFADFTATIGASQQTLAASYVYNWRVGTKRKFELGLGIRNTAYFGVKKDFWTAPADVARGSSVPFIVVVSEQKTENWDTLTVQRPFTNSLNLSANFGYHISGKFYAGFNIDLIGFTIGRTSSAVFTSNGTTRTEPEAKPVPFNLLLTGDLDLGSLNSEFFLYYHLNKSWSVKGVYQFMFVEYKTTNVKQTVPKDVDRFRNKANNGGIGVAYHF</sequence>
<evidence type="ECO:0008006" key="4">
    <source>
        <dbReference type="Google" id="ProtNLM"/>
    </source>
</evidence>
<evidence type="ECO:0000313" key="3">
    <source>
        <dbReference type="Proteomes" id="UP000515344"/>
    </source>
</evidence>
<feature type="signal peptide" evidence="1">
    <location>
        <begin position="1"/>
        <end position="18"/>
    </location>
</feature>
<reference evidence="3" key="1">
    <citation type="submission" date="2020-08" db="EMBL/GenBank/DDBJ databases">
        <title>Lacibacter sp. S13-6-6 genome sequencing.</title>
        <authorList>
            <person name="Jin L."/>
        </authorList>
    </citation>
    <scope>NUCLEOTIDE SEQUENCE [LARGE SCALE GENOMIC DNA]</scope>
    <source>
        <strain evidence="3">S13-6-6</strain>
    </source>
</reference>
<keyword evidence="3" id="KW-1185">Reference proteome</keyword>
<dbReference type="AlphaFoldDB" id="A0A7G5XD88"/>
<dbReference type="RefSeq" id="WP_182801706.1">
    <property type="nucleotide sequence ID" value="NZ_CP060007.1"/>
</dbReference>
<gene>
    <name evidence="2" type="ORF">H4075_15300</name>
</gene>
<feature type="chain" id="PRO_5028995887" description="Outer membrane beta-barrel protein" evidence="1">
    <location>
        <begin position="19"/>
        <end position="241"/>
    </location>
</feature>
<proteinExistence type="predicted"/>
<protein>
    <recommendedName>
        <fullName evidence="4">Outer membrane beta-barrel protein</fullName>
    </recommendedName>
</protein>
<keyword evidence="1" id="KW-0732">Signal</keyword>
<dbReference type="KEGG" id="lacs:H4075_15300"/>